<organism evidence="3 4">
    <name type="scientific">Lactococcus lactis subsp. lactis</name>
    <name type="common">Streptococcus lactis</name>
    <dbReference type="NCBI Taxonomy" id="1360"/>
    <lineage>
        <taxon>Bacteria</taxon>
        <taxon>Bacillati</taxon>
        <taxon>Bacillota</taxon>
        <taxon>Bacilli</taxon>
        <taxon>Lactobacillales</taxon>
        <taxon>Streptococcaceae</taxon>
        <taxon>Lactococcus</taxon>
    </lineage>
</organism>
<dbReference type="PROSITE" id="PS50943">
    <property type="entry name" value="HTH_CROC1"/>
    <property type="match status" value="1"/>
</dbReference>
<sequence>MMKNDEIKFAERIKELRLSKNMTLQELGDKLGKTKSTISTWENGKRSPKMHEIASIAKVLGVDADYLLGFSDIKNINGIYQKNQNNYWKTIKEENIENNYDKKKAYNKAIFEAVKQSFESPTGGGAYLDWIGKLFPLTILESNHDKDNLDSISNILDSLVGITLSYSNKEKYQLAYYENKEIINKELDKLFNKFLKERYGQKDNEK</sequence>
<name>A0A0V8CR97_LACLL</name>
<dbReference type="SUPFAM" id="SSF47413">
    <property type="entry name" value="lambda repressor-like DNA-binding domains"/>
    <property type="match status" value="1"/>
</dbReference>
<evidence type="ECO:0000256" key="1">
    <source>
        <dbReference type="ARBA" id="ARBA00023125"/>
    </source>
</evidence>
<dbReference type="GO" id="GO:0003700">
    <property type="term" value="F:DNA-binding transcription factor activity"/>
    <property type="evidence" value="ECO:0007669"/>
    <property type="project" value="TreeGrafter"/>
</dbReference>
<protein>
    <submittedName>
        <fullName evidence="3">Phage repressor</fullName>
    </submittedName>
</protein>
<feature type="domain" description="HTH cro/C1-type" evidence="2">
    <location>
        <begin position="13"/>
        <end position="67"/>
    </location>
</feature>
<dbReference type="Proteomes" id="UP000053058">
    <property type="component" value="Unassembled WGS sequence"/>
</dbReference>
<dbReference type="InterPro" id="IPR001387">
    <property type="entry name" value="Cro/C1-type_HTH"/>
</dbReference>
<keyword evidence="1" id="KW-0238">DNA-binding</keyword>
<dbReference type="Pfam" id="PF01381">
    <property type="entry name" value="HTH_3"/>
    <property type="match status" value="1"/>
</dbReference>
<dbReference type="AlphaFoldDB" id="A0A0V8CR97"/>
<dbReference type="InterPro" id="IPR050807">
    <property type="entry name" value="TransReg_Diox_bact_type"/>
</dbReference>
<dbReference type="PANTHER" id="PTHR46797">
    <property type="entry name" value="HTH-TYPE TRANSCRIPTIONAL REGULATOR"/>
    <property type="match status" value="1"/>
</dbReference>
<gene>
    <name evidence="3" type="ORF">KF282_1752</name>
</gene>
<evidence type="ECO:0000313" key="3">
    <source>
        <dbReference type="EMBL" id="KSU03669.1"/>
    </source>
</evidence>
<dbReference type="PATRIC" id="fig|1360.105.peg.833"/>
<dbReference type="CDD" id="cd00093">
    <property type="entry name" value="HTH_XRE"/>
    <property type="match status" value="1"/>
</dbReference>
<comment type="caution">
    <text evidence="3">The sequence shown here is derived from an EMBL/GenBank/DDBJ whole genome shotgun (WGS) entry which is preliminary data.</text>
</comment>
<dbReference type="GO" id="GO:0005829">
    <property type="term" value="C:cytosol"/>
    <property type="evidence" value="ECO:0007669"/>
    <property type="project" value="TreeGrafter"/>
</dbReference>
<dbReference type="SMART" id="SM00530">
    <property type="entry name" value="HTH_XRE"/>
    <property type="match status" value="1"/>
</dbReference>
<dbReference type="InterPro" id="IPR010982">
    <property type="entry name" value="Lambda_DNA-bd_dom_sf"/>
</dbReference>
<proteinExistence type="predicted"/>
<evidence type="ECO:0000313" key="4">
    <source>
        <dbReference type="Proteomes" id="UP000053058"/>
    </source>
</evidence>
<dbReference type="PANTHER" id="PTHR46797:SF1">
    <property type="entry name" value="METHYLPHOSPHONATE SYNTHASE"/>
    <property type="match status" value="1"/>
</dbReference>
<reference evidence="4" key="1">
    <citation type="submission" date="2015-10" db="EMBL/GenBank/DDBJ databases">
        <title>Draft Genome Sequences of 11 Lactococcus lactis subspecies cremoris strains.</title>
        <authorList>
            <person name="Wels M."/>
            <person name="Backus L."/>
            <person name="Boekhorst J."/>
            <person name="Dijkstra A."/>
            <person name="Beerthuizen M."/>
            <person name="Kelly W."/>
            <person name="Siezen R."/>
            <person name="Bachmann H."/>
            <person name="Van Hijum S."/>
        </authorList>
    </citation>
    <scope>NUCLEOTIDE SEQUENCE [LARGE SCALE GENOMIC DNA]</scope>
    <source>
        <strain evidence="4">KF282</strain>
    </source>
</reference>
<evidence type="ECO:0000259" key="2">
    <source>
        <dbReference type="PROSITE" id="PS50943"/>
    </source>
</evidence>
<dbReference type="GO" id="GO:0003677">
    <property type="term" value="F:DNA binding"/>
    <property type="evidence" value="ECO:0007669"/>
    <property type="project" value="UniProtKB-KW"/>
</dbReference>
<dbReference type="Gene3D" id="1.10.260.40">
    <property type="entry name" value="lambda repressor-like DNA-binding domains"/>
    <property type="match status" value="1"/>
</dbReference>
<dbReference type="EMBL" id="LKLN01000071">
    <property type="protein sequence ID" value="KSU03669.1"/>
    <property type="molecule type" value="Genomic_DNA"/>
</dbReference>
<accession>A0A0V8CR97</accession>